<protein>
    <submittedName>
        <fullName evidence="3">ATP-binding protein</fullName>
    </submittedName>
</protein>
<proteinExistence type="predicted"/>
<keyword evidence="3" id="KW-0067">ATP-binding</keyword>
<dbReference type="Proteomes" id="UP000735541">
    <property type="component" value="Unassembled WGS sequence"/>
</dbReference>
<comment type="caution">
    <text evidence="3">The sequence shown here is derived from an EMBL/GenBank/DDBJ whole genome shotgun (WGS) entry which is preliminary data.</text>
</comment>
<dbReference type="InterPro" id="IPR050267">
    <property type="entry name" value="Anti-sigma-factor_SerPK"/>
</dbReference>
<evidence type="ECO:0000313" key="4">
    <source>
        <dbReference type="Proteomes" id="UP000735541"/>
    </source>
</evidence>
<keyword evidence="1" id="KW-0723">Serine/threonine-protein kinase</keyword>
<evidence type="ECO:0000313" key="3">
    <source>
        <dbReference type="EMBL" id="MBV7674221.1"/>
    </source>
</evidence>
<dbReference type="EMBL" id="JAHUVW010000004">
    <property type="protein sequence ID" value="MBV7674221.1"/>
    <property type="molecule type" value="Genomic_DNA"/>
</dbReference>
<accession>A0ABS6U111</accession>
<keyword evidence="1" id="KW-0808">Transferase</keyword>
<dbReference type="CDD" id="cd16936">
    <property type="entry name" value="HATPase_RsbW-like"/>
    <property type="match status" value="1"/>
</dbReference>
<evidence type="ECO:0000256" key="1">
    <source>
        <dbReference type="ARBA" id="ARBA00022527"/>
    </source>
</evidence>
<name>A0ABS6U111_STRHA</name>
<dbReference type="PANTHER" id="PTHR35526:SF3">
    <property type="entry name" value="ANTI-SIGMA-F FACTOR RSBW"/>
    <property type="match status" value="1"/>
</dbReference>
<organism evidence="3 4">
    <name type="scientific">Streptomyces halstedii</name>
    <dbReference type="NCBI Taxonomy" id="1944"/>
    <lineage>
        <taxon>Bacteria</taxon>
        <taxon>Bacillati</taxon>
        <taxon>Actinomycetota</taxon>
        <taxon>Actinomycetes</taxon>
        <taxon>Kitasatosporales</taxon>
        <taxon>Streptomycetaceae</taxon>
        <taxon>Streptomyces</taxon>
    </lineage>
</organism>
<sequence>MTPLLDPQQCLAELTHSAAVKRVAAAFVSEASSVPAARHFVLRQLSTWQIAEDRDFTDRVALTLSELVTNAVVHGRTCPSDERETFGVALAFKEHFTLGLVVSDNSDSTPHPASRPSGDALCGRGLELVSVSADAWTTTPRQEQCGRGKSVWALFQCSKATGQRAQLPQSA</sequence>
<keyword evidence="3" id="KW-0547">Nucleotide-binding</keyword>
<dbReference type="PANTHER" id="PTHR35526">
    <property type="entry name" value="ANTI-SIGMA-F FACTOR RSBW-RELATED"/>
    <property type="match status" value="1"/>
</dbReference>
<keyword evidence="4" id="KW-1185">Reference proteome</keyword>
<feature type="domain" description="Histidine kinase/HSP90-like ATPase" evidence="2">
    <location>
        <begin position="29"/>
        <end position="136"/>
    </location>
</feature>
<dbReference type="Pfam" id="PF13581">
    <property type="entry name" value="HATPase_c_2"/>
    <property type="match status" value="1"/>
</dbReference>
<dbReference type="RefSeq" id="WP_228873933.1">
    <property type="nucleotide sequence ID" value="NZ_JAHUVW010000004.1"/>
</dbReference>
<reference evidence="3 4" key="1">
    <citation type="submission" date="2021-07" db="EMBL/GenBank/DDBJ databases">
        <title>Sequencing Streptomyces halstedii LGO-A4 genome an citrus endophytic actinomycete.</title>
        <authorList>
            <person name="Samborskyy M."/>
            <person name="Scott N."/>
            <person name="Deglau R."/>
            <person name="Dickens S."/>
            <person name="Oliveira L.G."/>
        </authorList>
    </citation>
    <scope>NUCLEOTIDE SEQUENCE [LARGE SCALE GENOMIC DNA]</scope>
    <source>
        <strain evidence="3 4">LGO-A4</strain>
    </source>
</reference>
<keyword evidence="1" id="KW-0418">Kinase</keyword>
<dbReference type="GO" id="GO:0005524">
    <property type="term" value="F:ATP binding"/>
    <property type="evidence" value="ECO:0007669"/>
    <property type="project" value="UniProtKB-KW"/>
</dbReference>
<gene>
    <name evidence="3" type="ORF">STHAL_32755</name>
</gene>
<dbReference type="Gene3D" id="3.30.565.10">
    <property type="entry name" value="Histidine kinase-like ATPase, C-terminal domain"/>
    <property type="match status" value="1"/>
</dbReference>
<dbReference type="InterPro" id="IPR036890">
    <property type="entry name" value="HATPase_C_sf"/>
</dbReference>
<evidence type="ECO:0000259" key="2">
    <source>
        <dbReference type="Pfam" id="PF13581"/>
    </source>
</evidence>
<dbReference type="InterPro" id="IPR003594">
    <property type="entry name" value="HATPase_dom"/>
</dbReference>